<protein>
    <recommendedName>
        <fullName evidence="3">Phage tail protein</fullName>
    </recommendedName>
</protein>
<dbReference type="AlphaFoldDB" id="A0A1V4SWB7"/>
<name>A0A1V4SWB7_9CLOT</name>
<dbReference type="RefSeq" id="WP_080022673.1">
    <property type="nucleotide sequence ID" value="NZ_LTAY01000037.1"/>
</dbReference>
<organism evidence="1 2">
    <name type="scientific">Clostridium thermobutyricum DSM 4928</name>
    <dbReference type="NCBI Taxonomy" id="1121339"/>
    <lineage>
        <taxon>Bacteria</taxon>
        <taxon>Bacillati</taxon>
        <taxon>Bacillota</taxon>
        <taxon>Clostridia</taxon>
        <taxon>Eubacteriales</taxon>
        <taxon>Clostridiaceae</taxon>
        <taxon>Clostridium</taxon>
    </lineage>
</organism>
<dbReference type="OrthoDB" id="1907105at2"/>
<comment type="caution">
    <text evidence="1">The sequence shown here is derived from an EMBL/GenBank/DDBJ whole genome shotgun (WGS) entry which is preliminary data.</text>
</comment>
<sequence length="233" mass="26665">MVGNRQLHFNNKNSFDDFGLYIEKFYIHAPTPKTFEENIPYVNGSINFDRVINFGERLYNNRNIDITLFYKSTDNIALFNSLSDIQTWLLNTLNSEIVIDGIDGFFVGKVNNISSLELLRRTGKLSLTFNCYPFRLLNYGEDIWDTFNFNLDVTEYTSYTINNSLNIEIVNRGVSVSPTIECSSDMNLIINGITFNLKAGINNIKKLKLKNGVNNILVNGNGTININFRKELI</sequence>
<proteinExistence type="predicted"/>
<dbReference type="Gene3D" id="2.40.30.200">
    <property type="match status" value="1"/>
</dbReference>
<reference evidence="1 2" key="1">
    <citation type="submission" date="2016-02" db="EMBL/GenBank/DDBJ databases">
        <title>Genome sequence of Clostridium thermobutyricum DSM 4928.</title>
        <authorList>
            <person name="Poehlein A."/>
            <person name="Daniel R."/>
        </authorList>
    </citation>
    <scope>NUCLEOTIDE SEQUENCE [LARGE SCALE GENOMIC DNA]</scope>
    <source>
        <strain evidence="1 2">DSM 4928</strain>
    </source>
</reference>
<dbReference type="EMBL" id="LTAY01000037">
    <property type="protein sequence ID" value="OPX47897.1"/>
    <property type="molecule type" value="Genomic_DNA"/>
</dbReference>
<dbReference type="Proteomes" id="UP000191448">
    <property type="component" value="Unassembled WGS sequence"/>
</dbReference>
<evidence type="ECO:0000313" key="1">
    <source>
        <dbReference type="EMBL" id="OPX47897.1"/>
    </source>
</evidence>
<evidence type="ECO:0008006" key="3">
    <source>
        <dbReference type="Google" id="ProtNLM"/>
    </source>
</evidence>
<accession>A0A1V4SWB7</accession>
<gene>
    <name evidence="1" type="ORF">CLTHE_14680</name>
</gene>
<evidence type="ECO:0000313" key="2">
    <source>
        <dbReference type="Proteomes" id="UP000191448"/>
    </source>
</evidence>